<feature type="compositionally biased region" description="Basic and acidic residues" evidence="1">
    <location>
        <begin position="194"/>
        <end position="218"/>
    </location>
</feature>
<reference evidence="2 3" key="1">
    <citation type="journal article" date="2011" name="PLoS Genet.">
        <title>Genomic analysis of the necrotrophic fungal pathogens Sclerotinia sclerotiorum and Botrytis cinerea.</title>
        <authorList>
            <person name="Amselem J."/>
            <person name="Cuomo C.A."/>
            <person name="van Kan J.A."/>
            <person name="Viaud M."/>
            <person name="Benito E.P."/>
            <person name="Couloux A."/>
            <person name="Coutinho P.M."/>
            <person name="de Vries R.P."/>
            <person name="Dyer P.S."/>
            <person name="Fillinger S."/>
            <person name="Fournier E."/>
            <person name="Gout L."/>
            <person name="Hahn M."/>
            <person name="Kohn L."/>
            <person name="Lapalu N."/>
            <person name="Plummer K.M."/>
            <person name="Pradier J.M."/>
            <person name="Quevillon E."/>
            <person name="Sharon A."/>
            <person name="Simon A."/>
            <person name="ten Have A."/>
            <person name="Tudzynski B."/>
            <person name="Tudzynski P."/>
            <person name="Wincker P."/>
            <person name="Andrew M."/>
            <person name="Anthouard V."/>
            <person name="Beever R.E."/>
            <person name="Beffa R."/>
            <person name="Benoit I."/>
            <person name="Bouzid O."/>
            <person name="Brault B."/>
            <person name="Chen Z."/>
            <person name="Choquer M."/>
            <person name="Collemare J."/>
            <person name="Cotton P."/>
            <person name="Danchin E.G."/>
            <person name="Da Silva C."/>
            <person name="Gautier A."/>
            <person name="Giraud C."/>
            <person name="Giraud T."/>
            <person name="Gonzalez C."/>
            <person name="Grossetete S."/>
            <person name="Guldener U."/>
            <person name="Henrissat B."/>
            <person name="Howlett B.J."/>
            <person name="Kodira C."/>
            <person name="Kretschmer M."/>
            <person name="Lappartient A."/>
            <person name="Leroch M."/>
            <person name="Levis C."/>
            <person name="Mauceli E."/>
            <person name="Neuveglise C."/>
            <person name="Oeser B."/>
            <person name="Pearson M."/>
            <person name="Poulain J."/>
            <person name="Poussereau N."/>
            <person name="Quesneville H."/>
            <person name="Rascle C."/>
            <person name="Schumacher J."/>
            <person name="Segurens B."/>
            <person name="Sexton A."/>
            <person name="Silva E."/>
            <person name="Sirven C."/>
            <person name="Soanes D.M."/>
            <person name="Talbot N.J."/>
            <person name="Templeton M."/>
            <person name="Yandava C."/>
            <person name="Yarden O."/>
            <person name="Zeng Q."/>
            <person name="Rollins J.A."/>
            <person name="Lebrun M.H."/>
            <person name="Dickman M."/>
        </authorList>
    </citation>
    <scope>NUCLEOTIDE SEQUENCE [LARGE SCALE GENOMIC DNA]</scope>
    <source>
        <strain evidence="2 3">B05.10</strain>
    </source>
</reference>
<reference evidence="2 3" key="3">
    <citation type="journal article" date="2017" name="Mol. Plant Pathol.">
        <title>A gapless genome sequence of the fungus Botrytis cinerea.</title>
        <authorList>
            <person name="Van Kan J.A."/>
            <person name="Stassen J.H."/>
            <person name="Mosbach A."/>
            <person name="Van Der Lee T.A."/>
            <person name="Faino L."/>
            <person name="Farmer A.D."/>
            <person name="Papasotiriou D.G."/>
            <person name="Zhou S."/>
            <person name="Seidl M.F."/>
            <person name="Cottam E."/>
            <person name="Edel D."/>
            <person name="Hahn M."/>
            <person name="Schwartz D.C."/>
            <person name="Dietrich R.A."/>
            <person name="Widdison S."/>
            <person name="Scalliet G."/>
        </authorList>
    </citation>
    <scope>NUCLEOTIDE SEQUENCE [LARGE SCALE GENOMIC DNA]</scope>
    <source>
        <strain evidence="2 3">B05.10</strain>
    </source>
</reference>
<feature type="compositionally biased region" description="Polar residues" evidence="1">
    <location>
        <begin position="131"/>
        <end position="143"/>
    </location>
</feature>
<dbReference type="RefSeq" id="XP_024550561.1">
    <property type="nucleotide sequence ID" value="XM_024694767.1"/>
</dbReference>
<feature type="region of interest" description="Disordered" evidence="1">
    <location>
        <begin position="131"/>
        <end position="166"/>
    </location>
</feature>
<evidence type="ECO:0000256" key="1">
    <source>
        <dbReference type="SAM" id="MobiDB-lite"/>
    </source>
</evidence>
<organism evidence="2 3">
    <name type="scientific">Botryotinia fuckeliana (strain B05.10)</name>
    <name type="common">Noble rot fungus</name>
    <name type="synonym">Botrytis cinerea</name>
    <dbReference type="NCBI Taxonomy" id="332648"/>
    <lineage>
        <taxon>Eukaryota</taxon>
        <taxon>Fungi</taxon>
        <taxon>Dikarya</taxon>
        <taxon>Ascomycota</taxon>
        <taxon>Pezizomycotina</taxon>
        <taxon>Leotiomycetes</taxon>
        <taxon>Helotiales</taxon>
        <taxon>Sclerotiniaceae</taxon>
        <taxon>Botrytis</taxon>
    </lineage>
</organism>
<protein>
    <submittedName>
        <fullName evidence="2">Uncharacterized protein</fullName>
    </submittedName>
</protein>
<dbReference type="AlphaFoldDB" id="A0A384JRA1"/>
<feature type="region of interest" description="Disordered" evidence="1">
    <location>
        <begin position="1"/>
        <end position="85"/>
    </location>
</feature>
<dbReference type="EMBL" id="CP009812">
    <property type="protein sequence ID" value="ATZ53021.1"/>
    <property type="molecule type" value="Genomic_DNA"/>
</dbReference>
<sequence length="264" mass="30297">MSRHVLYESEDDFSDDDSSSVISYTDSGSDVEDESDSGSERQYRNSRTPLRGRSSSHRPRYLPSDYSDDSDQEEDPDQIIRHPSRPSCVCYEPRYIPPAPIQCSSFVQNSIPTPNRLVPLHSDTAYYYASSEGSNHSNQNNTMIRAPQSRSGDESGGGAWGMRRPIMGEYTGPNPILRELDRQYYMDRELAERDDYERRLERDREEAERNYYERQMERHRYRRNSSSGSRDYHRDQDYPEAGRSSGGVFGRFASALVAAVSGGH</sequence>
<feature type="compositionally biased region" description="Acidic residues" evidence="1">
    <location>
        <begin position="8"/>
        <end position="18"/>
    </location>
</feature>
<reference evidence="2 3" key="2">
    <citation type="journal article" date="2012" name="Eukaryot. Cell">
        <title>Genome update of Botrytis cinerea strains B05.10 and T4.</title>
        <authorList>
            <person name="Staats M."/>
            <person name="van Kan J.A."/>
        </authorList>
    </citation>
    <scope>NUCLEOTIDE SEQUENCE [LARGE SCALE GENOMIC DNA]</scope>
    <source>
        <strain evidence="2 3">B05.10</strain>
    </source>
</reference>
<gene>
    <name evidence="2" type="ORF">BCIN_08g06340</name>
</gene>
<accession>A0A384JRA1</accession>
<evidence type="ECO:0000313" key="2">
    <source>
        <dbReference type="EMBL" id="ATZ53021.1"/>
    </source>
</evidence>
<dbReference type="GeneID" id="36394437"/>
<dbReference type="Proteomes" id="UP000001798">
    <property type="component" value="Chromosome 8"/>
</dbReference>
<proteinExistence type="predicted"/>
<dbReference type="OrthoDB" id="3562621at2759"/>
<name>A0A384JRA1_BOTFB</name>
<evidence type="ECO:0000313" key="3">
    <source>
        <dbReference type="Proteomes" id="UP000001798"/>
    </source>
</evidence>
<dbReference type="VEuPathDB" id="FungiDB:Bcin08g06340"/>
<keyword evidence="3" id="KW-1185">Reference proteome</keyword>
<dbReference type="KEGG" id="bfu:BCIN_08g06340"/>
<feature type="compositionally biased region" description="Low complexity" evidence="1">
    <location>
        <begin position="19"/>
        <end position="28"/>
    </location>
</feature>
<feature type="region of interest" description="Disordered" evidence="1">
    <location>
        <begin position="194"/>
        <end position="247"/>
    </location>
</feature>
<feature type="compositionally biased region" description="Acidic residues" evidence="1">
    <location>
        <begin position="66"/>
        <end position="77"/>
    </location>
</feature>